<reference evidence="1 2" key="1">
    <citation type="submission" date="2020-05" db="EMBL/GenBank/DDBJ databases">
        <authorList>
            <person name="Ruan W."/>
            <person name="Jeon C.O."/>
            <person name="Chun B.H."/>
        </authorList>
    </citation>
    <scope>NUCLEOTIDE SEQUENCE [LARGE SCALE GENOMIC DNA]</scope>
    <source>
        <strain evidence="1 2">TBZ9</strain>
    </source>
</reference>
<evidence type="ECO:0000313" key="2">
    <source>
        <dbReference type="Proteomes" id="UP000588806"/>
    </source>
</evidence>
<name>A0A7Y3TW45_9GAMM</name>
<sequence length="104" mass="12370">MYHKTSDQFGRTVFFQEKLERQESDTFIAFNVLGEACFYRTRHRCDGPAMIDSRKRRRWFFSGEEKTKEIEKAICSSDVECFENSEDFRLNQAGEHILVMVLML</sequence>
<protein>
    <submittedName>
        <fullName evidence="1">Uncharacterized protein</fullName>
    </submittedName>
</protein>
<proteinExistence type="predicted"/>
<gene>
    <name evidence="1" type="ORF">HLB35_04350</name>
</gene>
<evidence type="ECO:0000313" key="1">
    <source>
        <dbReference type="EMBL" id="NOG31190.1"/>
    </source>
</evidence>
<dbReference type="AlphaFoldDB" id="A0A7Y3TW45"/>
<dbReference type="RefSeq" id="WP_171701668.1">
    <property type="nucleotide sequence ID" value="NZ_JABFHI010000002.1"/>
</dbReference>
<comment type="caution">
    <text evidence="1">The sequence shown here is derived from an EMBL/GenBank/DDBJ whole genome shotgun (WGS) entry which is preliminary data.</text>
</comment>
<dbReference type="Proteomes" id="UP000588806">
    <property type="component" value="Unassembled WGS sequence"/>
</dbReference>
<reference evidence="1 2" key="2">
    <citation type="submission" date="2020-06" db="EMBL/GenBank/DDBJ databases">
        <title>Halomonas songnenensis sp. nov., a moderately halophilic bacterium isolated from saline and alkaline soils.</title>
        <authorList>
            <person name="Jiang J."/>
            <person name="Pan Y."/>
        </authorList>
    </citation>
    <scope>NUCLEOTIDE SEQUENCE [LARGE SCALE GENOMIC DNA]</scope>
    <source>
        <strain evidence="1 2">TBZ9</strain>
    </source>
</reference>
<accession>A0A7Y3TW45</accession>
<keyword evidence="2" id="KW-1185">Reference proteome</keyword>
<organism evidence="1 2">
    <name type="scientific">Vreelandella azerica</name>
    <dbReference type="NCBI Taxonomy" id="2732867"/>
    <lineage>
        <taxon>Bacteria</taxon>
        <taxon>Pseudomonadati</taxon>
        <taxon>Pseudomonadota</taxon>
        <taxon>Gammaproteobacteria</taxon>
        <taxon>Oceanospirillales</taxon>
        <taxon>Halomonadaceae</taxon>
        <taxon>Vreelandella</taxon>
    </lineage>
</organism>
<dbReference type="EMBL" id="JABFHI010000002">
    <property type="protein sequence ID" value="NOG31190.1"/>
    <property type="molecule type" value="Genomic_DNA"/>
</dbReference>